<sequence>MSDESGLLTRFAGLPPQVFEAQLTDTGVTLQVDEVTLRVGSDDSGWRVDKSWRGVDRGFVFEATDDADVARYVLALFGNDIRRAHGLGRAVRKVVLSDDGGAQPDGGFSLTEMSGDGYRLSRDRDGAQWFFASDLEAARFSTVADIPLAHIRDALGGTTRP</sequence>
<accession>A0A1G6I9B4</accession>
<dbReference type="RefSeq" id="WP_058231683.1">
    <property type="nucleotide sequence ID" value="NZ_FMYG01000003.1"/>
</dbReference>
<name>A0A1G6I9B4_9MICO</name>
<evidence type="ECO:0000313" key="1">
    <source>
        <dbReference type="EMBL" id="SDC03028.1"/>
    </source>
</evidence>
<dbReference type="STRING" id="993073.AS029_05900"/>
<reference evidence="1 2" key="1">
    <citation type="submission" date="2016-09" db="EMBL/GenBank/DDBJ databases">
        <authorList>
            <person name="Capua I."/>
            <person name="De Benedictis P."/>
            <person name="Joannis T."/>
            <person name="Lombin L.H."/>
            <person name="Cattoli G."/>
        </authorList>
    </citation>
    <scope>NUCLEOTIDE SEQUENCE [LARGE SCALE GENOMIC DNA]</scope>
    <source>
        <strain evidence="1 2">NIO-1002</strain>
    </source>
</reference>
<dbReference type="EMBL" id="FMYG01000003">
    <property type="protein sequence ID" value="SDC03028.1"/>
    <property type="molecule type" value="Genomic_DNA"/>
</dbReference>
<dbReference type="AlphaFoldDB" id="A0A1G6I9B4"/>
<dbReference type="Proteomes" id="UP000183203">
    <property type="component" value="Unassembled WGS sequence"/>
</dbReference>
<evidence type="ECO:0000313" key="2">
    <source>
        <dbReference type="Proteomes" id="UP000183203"/>
    </source>
</evidence>
<proteinExistence type="predicted"/>
<gene>
    <name evidence="1" type="ORF">SAMN05216418_1436</name>
</gene>
<dbReference type="OrthoDB" id="5037225at2"/>
<organism evidence="1 2">
    <name type="scientific">Microbacterium enclense</name>
    <dbReference type="NCBI Taxonomy" id="993073"/>
    <lineage>
        <taxon>Bacteria</taxon>
        <taxon>Bacillati</taxon>
        <taxon>Actinomycetota</taxon>
        <taxon>Actinomycetes</taxon>
        <taxon>Micrococcales</taxon>
        <taxon>Microbacteriaceae</taxon>
        <taxon>Microbacterium</taxon>
    </lineage>
</organism>
<protein>
    <submittedName>
        <fullName evidence="1">Uncharacterized protein</fullName>
    </submittedName>
</protein>